<evidence type="ECO:0008006" key="3">
    <source>
        <dbReference type="Google" id="ProtNLM"/>
    </source>
</evidence>
<sequence>MAEENNKTMSAAGVAALIDGLSASSRRHRQEVSQDIAAVAAKDPSLLAGHIDALVDALDRPEAQTRWEVLDALSTMTDAYADQVSAAFDGAEASLFDDDSATVRLAAFLFLCRLGATSPARSDEVWPLLDEAIQCYHGDAEYRDMLEGLLAFAGGDISKKTAKELVSRVKFDAESGNGYIKQFSGDILSVTKSKAK</sequence>
<keyword evidence="2" id="KW-1185">Reference proteome</keyword>
<dbReference type="AlphaFoldDB" id="A0A100YVY9"/>
<reference evidence="1 2" key="1">
    <citation type="submission" date="2015-12" db="EMBL/GenBank/DDBJ databases">
        <title>Draft Genome Sequence of Olsenella scatoligenes SK9K4T; a Producer of 3-Methylindole- (skatole) and 4-Methylphenol- (p-cresol) Isolated from Pig Feces.</title>
        <authorList>
            <person name="Li X."/>
            <person name="Borg B."/>
            <person name="Canibe N."/>
        </authorList>
    </citation>
    <scope>NUCLEOTIDE SEQUENCE [LARGE SCALE GENOMIC DNA]</scope>
    <source>
        <strain evidence="1 2">SK9K4</strain>
    </source>
</reference>
<dbReference type="SUPFAM" id="SSF48371">
    <property type="entry name" value="ARM repeat"/>
    <property type="match status" value="1"/>
</dbReference>
<name>A0A100YVY9_TRASO</name>
<dbReference type="RefSeq" id="WP_059054849.1">
    <property type="nucleotide sequence ID" value="NZ_LOJF01000009.1"/>
</dbReference>
<dbReference type="OrthoDB" id="3173255at2"/>
<dbReference type="InterPro" id="IPR016024">
    <property type="entry name" value="ARM-type_fold"/>
</dbReference>
<gene>
    <name evidence="1" type="ORF">AUL39_06985</name>
</gene>
<accession>A0A100YVY9</accession>
<dbReference type="STRING" id="1299998.AUL39_06985"/>
<dbReference type="Gene3D" id="1.25.10.10">
    <property type="entry name" value="Leucine-rich Repeat Variant"/>
    <property type="match status" value="1"/>
</dbReference>
<protein>
    <recommendedName>
        <fullName evidence="3">HEAT repeat domain-containing protein</fullName>
    </recommendedName>
</protein>
<evidence type="ECO:0000313" key="1">
    <source>
        <dbReference type="EMBL" id="KUH58702.1"/>
    </source>
</evidence>
<dbReference type="Proteomes" id="UP000054078">
    <property type="component" value="Unassembled WGS sequence"/>
</dbReference>
<comment type="caution">
    <text evidence="1">The sequence shown here is derived from an EMBL/GenBank/DDBJ whole genome shotgun (WGS) entry which is preliminary data.</text>
</comment>
<proteinExistence type="predicted"/>
<organism evidence="1 2">
    <name type="scientific">Tractidigestivibacter scatoligenes</name>
    <name type="common">Olsenella scatoligenes</name>
    <dbReference type="NCBI Taxonomy" id="1299998"/>
    <lineage>
        <taxon>Bacteria</taxon>
        <taxon>Bacillati</taxon>
        <taxon>Actinomycetota</taxon>
        <taxon>Coriobacteriia</taxon>
        <taxon>Coriobacteriales</taxon>
        <taxon>Atopobiaceae</taxon>
        <taxon>Tractidigestivibacter</taxon>
    </lineage>
</organism>
<dbReference type="EMBL" id="LOJF01000009">
    <property type="protein sequence ID" value="KUH58702.1"/>
    <property type="molecule type" value="Genomic_DNA"/>
</dbReference>
<dbReference type="InterPro" id="IPR011989">
    <property type="entry name" value="ARM-like"/>
</dbReference>
<evidence type="ECO:0000313" key="2">
    <source>
        <dbReference type="Proteomes" id="UP000054078"/>
    </source>
</evidence>